<evidence type="ECO:0008006" key="3">
    <source>
        <dbReference type="Google" id="ProtNLM"/>
    </source>
</evidence>
<keyword evidence="1" id="KW-1133">Transmembrane helix</keyword>
<gene>
    <name evidence="2" type="ORF">GALL_424440</name>
</gene>
<sequence length="275" mass="30176">MQKQTNFLVGFVVVAGVVLAGYLWWHPYGQSRLAPDVALTTPVVSVPPPAAASATRSTDSPPLAIQHPLEEVPIGPALPELGLSDNVLSQAFIGLFGSKVWQQFFVDTHIIRRIVATVDNLPREQAPVTMWPLRPAGSWLVTEVSNGVLILSPANAHRYAGYAKLVQTVNVKLLAGGYRHFYPLFQQAYVELGYPKGYFNDRLIVAIDNLLATPEPSAALPLVTRNVIYGFADADLQARSSGQKIMLRIGVDNERIVKAKLREFRYEVARHTPAG</sequence>
<reference evidence="2" key="1">
    <citation type="submission" date="2016-10" db="EMBL/GenBank/DDBJ databases">
        <title>Sequence of Gallionella enrichment culture.</title>
        <authorList>
            <person name="Poehlein A."/>
            <person name="Muehling M."/>
            <person name="Daniel R."/>
        </authorList>
    </citation>
    <scope>NUCLEOTIDE SEQUENCE</scope>
</reference>
<accession>A0A1J5PWM4</accession>
<organism evidence="2">
    <name type="scientific">mine drainage metagenome</name>
    <dbReference type="NCBI Taxonomy" id="410659"/>
    <lineage>
        <taxon>unclassified sequences</taxon>
        <taxon>metagenomes</taxon>
        <taxon>ecological metagenomes</taxon>
    </lineage>
</organism>
<keyword evidence="1" id="KW-0812">Transmembrane</keyword>
<dbReference type="Pfam" id="PF11219">
    <property type="entry name" value="DUF3014"/>
    <property type="match status" value="1"/>
</dbReference>
<dbReference type="EMBL" id="MLJW01002027">
    <property type="protein sequence ID" value="OIQ75881.1"/>
    <property type="molecule type" value="Genomic_DNA"/>
</dbReference>
<comment type="caution">
    <text evidence="2">The sequence shown here is derived from an EMBL/GenBank/DDBJ whole genome shotgun (WGS) entry which is preliminary data.</text>
</comment>
<feature type="transmembrane region" description="Helical" evidence="1">
    <location>
        <begin position="7"/>
        <end position="25"/>
    </location>
</feature>
<protein>
    <recommendedName>
        <fullName evidence="3">DUF3014 domain-containing protein</fullName>
    </recommendedName>
</protein>
<evidence type="ECO:0000256" key="1">
    <source>
        <dbReference type="SAM" id="Phobius"/>
    </source>
</evidence>
<dbReference type="InterPro" id="IPR021382">
    <property type="entry name" value="DUF3014"/>
</dbReference>
<proteinExistence type="predicted"/>
<keyword evidence="1" id="KW-0472">Membrane</keyword>
<evidence type="ECO:0000313" key="2">
    <source>
        <dbReference type="EMBL" id="OIQ75881.1"/>
    </source>
</evidence>
<name>A0A1J5PWM4_9ZZZZ</name>
<dbReference type="AlphaFoldDB" id="A0A1J5PWM4"/>